<dbReference type="EMBL" id="HBGS01040685">
    <property type="protein sequence ID" value="CAD9449979.1"/>
    <property type="molecule type" value="Transcribed_RNA"/>
</dbReference>
<dbReference type="AlphaFoldDB" id="A0A7S2GGE5"/>
<sequence>MDVVRCTDGVLAAALSALVNVTHASASNQNLLVELNGVEPAIIACKKNSDSHVLEQAARLIGNTCFNNTYTGEQILSLQGDAALCLLIKVCDLTVDHRINEGCLIALRNLCTHEPNQTLVAGSDAVTLAVHVCHHSREPCLLTAAATLLTALGFSCPTNKSIIGDAGGLPALLAIVKRYLTSRSGNHDTANYHSDVGMTVAVEEACRALGSLLLHEGSRISMQKLGGLKLLANLVMETTEELGVLQTSAMPFCAMCPTAEERYHAHDEGRHLDYMVGVLDVLTVIRNSLASKRKQPPVWVDDAIDILSLDEDGLLRAKLAAQEIMPSDSDIVEEKGVHDLDGDVSSSSEEGQTNTGRVVEKPLEFFTRLSLFEERESLVMADHVVTTSLDLESLLFQVF</sequence>
<dbReference type="InterPro" id="IPR011989">
    <property type="entry name" value="ARM-like"/>
</dbReference>
<reference evidence="1" key="1">
    <citation type="submission" date="2021-01" db="EMBL/GenBank/DDBJ databases">
        <authorList>
            <person name="Corre E."/>
            <person name="Pelletier E."/>
            <person name="Niang G."/>
            <person name="Scheremetjew M."/>
            <person name="Finn R."/>
            <person name="Kale V."/>
            <person name="Holt S."/>
            <person name="Cochrane G."/>
            <person name="Meng A."/>
            <person name="Brown T."/>
            <person name="Cohen L."/>
        </authorList>
    </citation>
    <scope>NUCLEOTIDE SEQUENCE</scope>
    <source>
        <strain evidence="1">CCMP1381</strain>
    </source>
</reference>
<evidence type="ECO:0000313" key="1">
    <source>
        <dbReference type="EMBL" id="CAD9449979.1"/>
    </source>
</evidence>
<name>A0A7S2GGE5_9STRA</name>
<dbReference type="Gene3D" id="1.25.10.10">
    <property type="entry name" value="Leucine-rich Repeat Variant"/>
    <property type="match status" value="1"/>
</dbReference>
<dbReference type="SUPFAM" id="SSF48371">
    <property type="entry name" value="ARM repeat"/>
    <property type="match status" value="1"/>
</dbReference>
<protein>
    <recommendedName>
        <fullName evidence="2">Protein HGH1 homolog</fullName>
    </recommendedName>
</protein>
<dbReference type="InterPro" id="IPR016024">
    <property type="entry name" value="ARM-type_fold"/>
</dbReference>
<proteinExistence type="predicted"/>
<evidence type="ECO:0008006" key="2">
    <source>
        <dbReference type="Google" id="ProtNLM"/>
    </source>
</evidence>
<dbReference type="InterPro" id="IPR000225">
    <property type="entry name" value="Armadillo"/>
</dbReference>
<gene>
    <name evidence="1" type="ORF">DSPE1174_LOCUS20931</name>
</gene>
<organism evidence="1">
    <name type="scientific">Octactis speculum</name>
    <dbReference type="NCBI Taxonomy" id="3111310"/>
    <lineage>
        <taxon>Eukaryota</taxon>
        <taxon>Sar</taxon>
        <taxon>Stramenopiles</taxon>
        <taxon>Ochrophyta</taxon>
        <taxon>Dictyochophyceae</taxon>
        <taxon>Dictyochales</taxon>
        <taxon>Dictyochaceae</taxon>
        <taxon>Octactis</taxon>
    </lineage>
</organism>
<dbReference type="SMART" id="SM00185">
    <property type="entry name" value="ARM"/>
    <property type="match status" value="3"/>
</dbReference>
<accession>A0A7S2GGE5</accession>